<accession>A0A4R5V5Q5</accession>
<gene>
    <name evidence="2" type="ORF">E1898_05170</name>
</gene>
<reference evidence="2 3" key="1">
    <citation type="submission" date="2019-03" db="EMBL/GenBank/DDBJ databases">
        <title>Algoriphagus aquimaris sp. nov., isolated form marine sediment in Pohang, Korea.</title>
        <authorList>
            <person name="Kim J."/>
            <person name="Yoon S.-H."/>
            <person name="Lee S.-S."/>
        </authorList>
    </citation>
    <scope>NUCLEOTIDE SEQUENCE [LARGE SCALE GENOMIC DNA]</scope>
    <source>
        <strain evidence="2 3">F21</strain>
    </source>
</reference>
<evidence type="ECO:0000256" key="1">
    <source>
        <dbReference type="SAM" id="SignalP"/>
    </source>
</evidence>
<feature type="signal peptide" evidence="1">
    <location>
        <begin position="1"/>
        <end position="26"/>
    </location>
</feature>
<sequence length="208" mass="23493">MVLNVKHFICLFGIIFVALSSSFAQTGYKDELGREISREYFEKQILEGPYFGIPDGTGGKMLVHRMPVGLLDDPAIFFQKTGNERVFQEGKMLLVIYYPGKDECNSSGQGNNANSFQKEHKTLLKWASKFEATEPVYLYANPSGLEKYKGLLPWQEDPEGLFAKHFFKYPYPCGSFVVIHPNGTFRGILGGYPLSQVEVAMKKLRKGE</sequence>
<evidence type="ECO:0000313" key="3">
    <source>
        <dbReference type="Proteomes" id="UP000295438"/>
    </source>
</evidence>
<keyword evidence="3" id="KW-1185">Reference proteome</keyword>
<dbReference type="Proteomes" id="UP000295438">
    <property type="component" value="Unassembled WGS sequence"/>
</dbReference>
<dbReference type="RefSeq" id="WP_133390093.1">
    <property type="nucleotide sequence ID" value="NZ_SMUW01000029.1"/>
</dbReference>
<name>A0A4R5V5Q5_9BACT</name>
<dbReference type="EMBL" id="SMUW01000029">
    <property type="protein sequence ID" value="TDK47259.1"/>
    <property type="molecule type" value="Genomic_DNA"/>
</dbReference>
<comment type="caution">
    <text evidence="2">The sequence shown here is derived from an EMBL/GenBank/DDBJ whole genome shotgun (WGS) entry which is preliminary data.</text>
</comment>
<feature type="chain" id="PRO_5020253086" description="Thioredoxin domain-containing protein" evidence="1">
    <location>
        <begin position="27"/>
        <end position="208"/>
    </location>
</feature>
<organism evidence="2 3">
    <name type="scientific">Algoriphagus formosus</name>
    <dbReference type="NCBI Taxonomy" id="2007308"/>
    <lineage>
        <taxon>Bacteria</taxon>
        <taxon>Pseudomonadati</taxon>
        <taxon>Bacteroidota</taxon>
        <taxon>Cytophagia</taxon>
        <taxon>Cytophagales</taxon>
        <taxon>Cyclobacteriaceae</taxon>
        <taxon>Algoriphagus</taxon>
    </lineage>
</organism>
<evidence type="ECO:0008006" key="4">
    <source>
        <dbReference type="Google" id="ProtNLM"/>
    </source>
</evidence>
<dbReference type="AlphaFoldDB" id="A0A4R5V5Q5"/>
<proteinExistence type="predicted"/>
<keyword evidence="1" id="KW-0732">Signal</keyword>
<protein>
    <recommendedName>
        <fullName evidence="4">Thioredoxin domain-containing protein</fullName>
    </recommendedName>
</protein>
<evidence type="ECO:0000313" key="2">
    <source>
        <dbReference type="EMBL" id="TDK47259.1"/>
    </source>
</evidence>